<accession>A0A8S9ZE53</accession>
<dbReference type="SUPFAM" id="SSF50685">
    <property type="entry name" value="Barwin-like endoglucanases"/>
    <property type="match status" value="1"/>
</dbReference>
<evidence type="ECO:0000313" key="3">
    <source>
        <dbReference type="Proteomes" id="UP000605970"/>
    </source>
</evidence>
<organism evidence="2 3">
    <name type="scientific">Meloidogyne graminicola</name>
    <dbReference type="NCBI Taxonomy" id="189291"/>
    <lineage>
        <taxon>Eukaryota</taxon>
        <taxon>Metazoa</taxon>
        <taxon>Ecdysozoa</taxon>
        <taxon>Nematoda</taxon>
        <taxon>Chromadorea</taxon>
        <taxon>Rhabditida</taxon>
        <taxon>Tylenchina</taxon>
        <taxon>Tylenchomorpha</taxon>
        <taxon>Tylenchoidea</taxon>
        <taxon>Meloidogynidae</taxon>
        <taxon>Meloidogyninae</taxon>
        <taxon>Meloidogyne</taxon>
    </lineage>
</organism>
<dbReference type="InterPro" id="IPR036908">
    <property type="entry name" value="RlpA-like_sf"/>
</dbReference>
<dbReference type="Proteomes" id="UP000605970">
    <property type="component" value="Unassembled WGS sequence"/>
</dbReference>
<feature type="transmembrane region" description="Helical" evidence="1">
    <location>
        <begin position="9"/>
        <end position="27"/>
    </location>
</feature>
<evidence type="ECO:0000313" key="2">
    <source>
        <dbReference type="EMBL" id="KAF7629966.1"/>
    </source>
</evidence>
<keyword evidence="1" id="KW-0812">Transmembrane</keyword>
<dbReference type="AlphaFoldDB" id="A0A8S9ZE53"/>
<sequence length="135" mass="15399">MVFQSKHSLIILFILFNYSTIVLNWVLNRTQPCDFIYYDFVGWGACGDLINTNTQDFASISYKDWVNGHPPPDPLCKNICIRIDNNKGKSITVPVKDRCNNCGEPRVKLSKNAFAKLADLSVGHYWFATKTFVKC</sequence>
<keyword evidence="3" id="KW-1185">Reference proteome</keyword>
<gene>
    <name evidence="2" type="ORF">Mgra_00009039</name>
</gene>
<keyword evidence="1" id="KW-0472">Membrane</keyword>
<reference evidence="2" key="1">
    <citation type="journal article" date="2020" name="Ecol. Evol.">
        <title>Genome structure and content of the rice root-knot nematode (Meloidogyne graminicola).</title>
        <authorList>
            <person name="Phan N.T."/>
            <person name="Danchin E.G.J."/>
            <person name="Klopp C."/>
            <person name="Perfus-Barbeoch L."/>
            <person name="Kozlowski D.K."/>
            <person name="Koutsovoulos G.D."/>
            <person name="Lopez-Roques C."/>
            <person name="Bouchez O."/>
            <person name="Zahm M."/>
            <person name="Besnard G."/>
            <person name="Bellafiore S."/>
        </authorList>
    </citation>
    <scope>NUCLEOTIDE SEQUENCE</scope>
    <source>
        <strain evidence="2">VN-18</strain>
    </source>
</reference>
<dbReference type="OrthoDB" id="5845740at2759"/>
<dbReference type="EMBL" id="JABEBT010000134">
    <property type="protein sequence ID" value="KAF7629966.1"/>
    <property type="molecule type" value="Genomic_DNA"/>
</dbReference>
<evidence type="ECO:0000256" key="1">
    <source>
        <dbReference type="SAM" id="Phobius"/>
    </source>
</evidence>
<dbReference type="Gene3D" id="2.40.40.10">
    <property type="entry name" value="RlpA-like domain"/>
    <property type="match status" value="1"/>
</dbReference>
<keyword evidence="1" id="KW-1133">Transmembrane helix</keyword>
<comment type="caution">
    <text evidence="2">The sequence shown here is derived from an EMBL/GenBank/DDBJ whole genome shotgun (WGS) entry which is preliminary data.</text>
</comment>
<name>A0A8S9ZE53_9BILA</name>
<proteinExistence type="predicted"/>
<protein>
    <submittedName>
        <fullName evidence="2">Expansin B</fullName>
    </submittedName>
</protein>